<name>A0A815JRK1_9BILA</name>
<keyword evidence="4" id="KW-1185">Reference proteome</keyword>
<dbReference type="Proteomes" id="UP000663854">
    <property type="component" value="Unassembled WGS sequence"/>
</dbReference>
<evidence type="ECO:0000313" key="1">
    <source>
        <dbReference type="EMBL" id="CAF0998383.1"/>
    </source>
</evidence>
<accession>A0A815JRK1</accession>
<dbReference type="EMBL" id="CAJNOH010000319">
    <property type="protein sequence ID" value="CAF0998383.1"/>
    <property type="molecule type" value="Genomic_DNA"/>
</dbReference>
<comment type="caution">
    <text evidence="2">The sequence shown here is derived from an EMBL/GenBank/DDBJ whole genome shotgun (WGS) entry which is preliminary data.</text>
</comment>
<gene>
    <name evidence="2" type="ORF">JXQ802_LOCUS33927</name>
    <name evidence="1" type="ORF">PYM288_LOCUS14482</name>
    <name evidence="3" type="ORF">ZHD862_LOCUS36493</name>
</gene>
<dbReference type="EMBL" id="CAJNOL010001582">
    <property type="protein sequence ID" value="CAF1385681.1"/>
    <property type="molecule type" value="Genomic_DNA"/>
</dbReference>
<evidence type="ECO:0000313" key="4">
    <source>
        <dbReference type="Proteomes" id="UP000663870"/>
    </source>
</evidence>
<evidence type="ECO:0000313" key="3">
    <source>
        <dbReference type="EMBL" id="CAF1479363.1"/>
    </source>
</evidence>
<protein>
    <submittedName>
        <fullName evidence="2">Uncharacterized protein</fullName>
    </submittedName>
</protein>
<proteinExistence type="predicted"/>
<dbReference type="Proteomes" id="UP000663870">
    <property type="component" value="Unassembled WGS sequence"/>
</dbReference>
<organism evidence="2 4">
    <name type="scientific">Rotaria sordida</name>
    <dbReference type="NCBI Taxonomy" id="392033"/>
    <lineage>
        <taxon>Eukaryota</taxon>
        <taxon>Metazoa</taxon>
        <taxon>Spiralia</taxon>
        <taxon>Gnathifera</taxon>
        <taxon>Rotifera</taxon>
        <taxon>Eurotatoria</taxon>
        <taxon>Bdelloidea</taxon>
        <taxon>Philodinida</taxon>
        <taxon>Philodinidae</taxon>
        <taxon>Rotaria</taxon>
    </lineage>
</organism>
<evidence type="ECO:0000313" key="2">
    <source>
        <dbReference type="EMBL" id="CAF1385681.1"/>
    </source>
</evidence>
<dbReference type="AlphaFoldDB" id="A0A815JRK1"/>
<dbReference type="EMBL" id="CAJNOT010005969">
    <property type="protein sequence ID" value="CAF1479363.1"/>
    <property type="molecule type" value="Genomic_DNA"/>
</dbReference>
<dbReference type="Proteomes" id="UP000663864">
    <property type="component" value="Unassembled WGS sequence"/>
</dbReference>
<reference evidence="2" key="1">
    <citation type="submission" date="2021-02" db="EMBL/GenBank/DDBJ databases">
        <authorList>
            <person name="Nowell W R."/>
        </authorList>
    </citation>
    <scope>NUCLEOTIDE SEQUENCE</scope>
</reference>
<sequence length="184" mass="21927">MIGIIAFVEAKKHIQFELFPMYQFLDIRIDTQLIKLPDEEFFVPMLIYEDEHMKIKCKVNGTFKIWFHGSHLRFRAHIRLTFDFFELEILLEQEKFKKLSIPSFGLLDDINGLMFPNGTKILINKSDENILFEYDQSWRISQNTSLFYYSFDDIDHRRPLSSDIGSNSLKRIFEETNNNVTLTQ</sequence>